<dbReference type="Pfam" id="PF00076">
    <property type="entry name" value="RRM_1"/>
    <property type="match status" value="1"/>
</dbReference>
<feature type="region of interest" description="Disordered" evidence="3">
    <location>
        <begin position="406"/>
        <end position="428"/>
    </location>
</feature>
<sequence length="469" mass="51475">MQSFKYKFGRGTVANKSFFSDYSSPSVGSERTALFNFNTRPTNSVSVENIPDHVDRREVVNLFGTLIGEVRGFQDVRDTSNPRLDITFADRDAASQAMCMNGYTVAGAPLKVSTLTTSPINRADKVLSDNRRNLYVLGLPFALTKNEFAAVFAQYGVVSHCVILATVDNSSRRRGFIVMSSHGEARQAMAALTRTQIKGHTIDVSWAVVQRSQGFLDGGDRAMLLDSRSQLHSPSPKGCETRQPSSSRSSDSSLDSQEADPASLRIVSLPTKSMLVTNLPILLFSQVHDLHPLFLPFGHIEKLEIVQVFPLGTISVFVQYLYASIAQEAKECLSGQIYGTHRIEAHFVQSPVLDIPRSDPLAPTTIHNKPATYYSSPGIAFPTSSFLGWTSASSVHISKNNPPLDHATYSSEDVPRSDIPTAHSRQSSRSLTYPLSDAFNDFDGLVSNSASSRYIFLNSATELIVIKRL</sequence>
<feature type="domain" description="RRM" evidence="4">
    <location>
        <begin position="132"/>
        <end position="209"/>
    </location>
</feature>
<gene>
    <name evidence="5" type="ORF">CPB84DRAFT_1772052</name>
</gene>
<dbReference type="GO" id="GO:0005634">
    <property type="term" value="C:nucleus"/>
    <property type="evidence" value="ECO:0007669"/>
    <property type="project" value="TreeGrafter"/>
</dbReference>
<feature type="region of interest" description="Disordered" evidence="3">
    <location>
        <begin position="229"/>
        <end position="259"/>
    </location>
</feature>
<organism evidence="5 6">
    <name type="scientific">Gymnopilus junonius</name>
    <name type="common">Spectacular rustgill mushroom</name>
    <name type="synonym">Gymnopilus spectabilis subsp. junonius</name>
    <dbReference type="NCBI Taxonomy" id="109634"/>
    <lineage>
        <taxon>Eukaryota</taxon>
        <taxon>Fungi</taxon>
        <taxon>Dikarya</taxon>
        <taxon>Basidiomycota</taxon>
        <taxon>Agaricomycotina</taxon>
        <taxon>Agaricomycetes</taxon>
        <taxon>Agaricomycetidae</taxon>
        <taxon>Agaricales</taxon>
        <taxon>Agaricineae</taxon>
        <taxon>Hymenogastraceae</taxon>
        <taxon>Gymnopilus</taxon>
    </lineage>
</organism>
<evidence type="ECO:0000313" key="6">
    <source>
        <dbReference type="Proteomes" id="UP000724874"/>
    </source>
</evidence>
<dbReference type="PROSITE" id="PS50102">
    <property type="entry name" value="RRM"/>
    <property type="match status" value="2"/>
</dbReference>
<evidence type="ECO:0000256" key="2">
    <source>
        <dbReference type="PROSITE-ProRule" id="PRU00176"/>
    </source>
</evidence>
<reference evidence="5" key="1">
    <citation type="submission" date="2020-11" db="EMBL/GenBank/DDBJ databases">
        <authorList>
            <consortium name="DOE Joint Genome Institute"/>
            <person name="Ahrendt S."/>
            <person name="Riley R."/>
            <person name="Andreopoulos W."/>
            <person name="LaButti K."/>
            <person name="Pangilinan J."/>
            <person name="Ruiz-duenas F.J."/>
            <person name="Barrasa J.M."/>
            <person name="Sanchez-Garcia M."/>
            <person name="Camarero S."/>
            <person name="Miyauchi S."/>
            <person name="Serrano A."/>
            <person name="Linde D."/>
            <person name="Babiker R."/>
            <person name="Drula E."/>
            <person name="Ayuso-Fernandez I."/>
            <person name="Pacheco R."/>
            <person name="Padilla G."/>
            <person name="Ferreira P."/>
            <person name="Barriuso J."/>
            <person name="Kellner H."/>
            <person name="Castanera R."/>
            <person name="Alfaro M."/>
            <person name="Ramirez L."/>
            <person name="Pisabarro A.G."/>
            <person name="Kuo A."/>
            <person name="Tritt A."/>
            <person name="Lipzen A."/>
            <person name="He G."/>
            <person name="Yan M."/>
            <person name="Ng V."/>
            <person name="Cullen D."/>
            <person name="Martin F."/>
            <person name="Rosso M.-N."/>
            <person name="Henrissat B."/>
            <person name="Hibbett D."/>
            <person name="Martinez A.T."/>
            <person name="Grigoriev I.V."/>
        </authorList>
    </citation>
    <scope>NUCLEOTIDE SEQUENCE</scope>
    <source>
        <strain evidence="5">AH 44721</strain>
    </source>
</reference>
<dbReference type="AlphaFoldDB" id="A0A9P5NQL9"/>
<dbReference type="InterPro" id="IPR000504">
    <property type="entry name" value="RRM_dom"/>
</dbReference>
<keyword evidence="6" id="KW-1185">Reference proteome</keyword>
<evidence type="ECO:0000256" key="3">
    <source>
        <dbReference type="SAM" id="MobiDB-lite"/>
    </source>
</evidence>
<protein>
    <recommendedName>
        <fullName evidence="4">RRM domain-containing protein</fullName>
    </recommendedName>
</protein>
<dbReference type="EMBL" id="JADNYJ010000023">
    <property type="protein sequence ID" value="KAF8905253.1"/>
    <property type="molecule type" value="Genomic_DNA"/>
</dbReference>
<dbReference type="PANTHER" id="PTHR48025">
    <property type="entry name" value="OS02G0815200 PROTEIN"/>
    <property type="match status" value="1"/>
</dbReference>
<evidence type="ECO:0000313" key="5">
    <source>
        <dbReference type="EMBL" id="KAF8905253.1"/>
    </source>
</evidence>
<dbReference type="InterPro" id="IPR012677">
    <property type="entry name" value="Nucleotide-bd_a/b_plait_sf"/>
</dbReference>
<dbReference type="Proteomes" id="UP000724874">
    <property type="component" value="Unassembled WGS sequence"/>
</dbReference>
<evidence type="ECO:0000256" key="1">
    <source>
        <dbReference type="ARBA" id="ARBA00022884"/>
    </source>
</evidence>
<dbReference type="OrthoDB" id="6159137at2759"/>
<dbReference type="SUPFAM" id="SSF54928">
    <property type="entry name" value="RNA-binding domain, RBD"/>
    <property type="match status" value="2"/>
</dbReference>
<keyword evidence="1 2" id="KW-0694">RNA-binding</keyword>
<name>A0A9P5NQL9_GYMJU</name>
<dbReference type="PANTHER" id="PTHR48025:SF1">
    <property type="entry name" value="RRM DOMAIN-CONTAINING PROTEIN"/>
    <property type="match status" value="1"/>
</dbReference>
<dbReference type="Gene3D" id="3.30.70.330">
    <property type="match status" value="2"/>
</dbReference>
<accession>A0A9P5NQL9</accession>
<dbReference type="SMART" id="SM00360">
    <property type="entry name" value="RRM"/>
    <property type="match status" value="3"/>
</dbReference>
<feature type="compositionally biased region" description="Low complexity" evidence="3">
    <location>
        <begin position="245"/>
        <end position="256"/>
    </location>
</feature>
<dbReference type="InterPro" id="IPR035979">
    <property type="entry name" value="RBD_domain_sf"/>
</dbReference>
<dbReference type="GO" id="GO:0003729">
    <property type="term" value="F:mRNA binding"/>
    <property type="evidence" value="ECO:0007669"/>
    <property type="project" value="TreeGrafter"/>
</dbReference>
<comment type="caution">
    <text evidence="5">The sequence shown here is derived from an EMBL/GenBank/DDBJ whole genome shotgun (WGS) entry which is preliminary data.</text>
</comment>
<evidence type="ECO:0000259" key="4">
    <source>
        <dbReference type="PROSITE" id="PS50102"/>
    </source>
</evidence>
<dbReference type="InterPro" id="IPR050502">
    <property type="entry name" value="Euk_RNA-bind_prot"/>
</dbReference>
<feature type="domain" description="RRM" evidence="4">
    <location>
        <begin position="43"/>
        <end position="117"/>
    </location>
</feature>
<proteinExistence type="predicted"/>
<dbReference type="CDD" id="cd00590">
    <property type="entry name" value="RRM_SF"/>
    <property type="match status" value="2"/>
</dbReference>